<comment type="caution">
    <text evidence="2">The sequence shown here is derived from an EMBL/GenBank/DDBJ whole genome shotgun (WGS) entry which is preliminary data.</text>
</comment>
<organism evidence="2 3">
    <name type="scientific">Sphaerosporella brunnea</name>
    <dbReference type="NCBI Taxonomy" id="1250544"/>
    <lineage>
        <taxon>Eukaryota</taxon>
        <taxon>Fungi</taxon>
        <taxon>Dikarya</taxon>
        <taxon>Ascomycota</taxon>
        <taxon>Pezizomycotina</taxon>
        <taxon>Pezizomycetes</taxon>
        <taxon>Pezizales</taxon>
        <taxon>Pyronemataceae</taxon>
        <taxon>Sphaerosporella</taxon>
    </lineage>
</organism>
<evidence type="ECO:0000313" key="3">
    <source>
        <dbReference type="Proteomes" id="UP000326924"/>
    </source>
</evidence>
<dbReference type="EMBL" id="VXIS01000069">
    <property type="protein sequence ID" value="KAA8908347.1"/>
    <property type="molecule type" value="Genomic_DNA"/>
</dbReference>
<evidence type="ECO:0008006" key="4">
    <source>
        <dbReference type="Google" id="ProtNLM"/>
    </source>
</evidence>
<name>A0A5J5EZA4_9PEZI</name>
<feature type="compositionally biased region" description="Polar residues" evidence="1">
    <location>
        <begin position="66"/>
        <end position="77"/>
    </location>
</feature>
<feature type="compositionally biased region" description="Basic and acidic residues" evidence="1">
    <location>
        <begin position="153"/>
        <end position="166"/>
    </location>
</feature>
<feature type="region of interest" description="Disordered" evidence="1">
    <location>
        <begin position="564"/>
        <end position="628"/>
    </location>
</feature>
<dbReference type="Proteomes" id="UP000326924">
    <property type="component" value="Unassembled WGS sequence"/>
</dbReference>
<dbReference type="InParanoid" id="A0A5J5EZA4"/>
<feature type="region of interest" description="Disordered" evidence="1">
    <location>
        <begin position="428"/>
        <end position="502"/>
    </location>
</feature>
<feature type="compositionally biased region" description="Polar residues" evidence="1">
    <location>
        <begin position="393"/>
        <end position="405"/>
    </location>
</feature>
<feature type="compositionally biased region" description="Polar residues" evidence="1">
    <location>
        <begin position="564"/>
        <end position="598"/>
    </location>
</feature>
<keyword evidence="3" id="KW-1185">Reference proteome</keyword>
<feature type="compositionally biased region" description="Basic and acidic residues" evidence="1">
    <location>
        <begin position="486"/>
        <end position="496"/>
    </location>
</feature>
<gene>
    <name evidence="2" type="ORF">FN846DRAFT_777390</name>
</gene>
<reference evidence="2 3" key="1">
    <citation type="submission" date="2019-09" db="EMBL/GenBank/DDBJ databases">
        <title>Draft genome of the ectomycorrhizal ascomycete Sphaerosporella brunnea.</title>
        <authorList>
            <consortium name="DOE Joint Genome Institute"/>
            <person name="Benucci G.M."/>
            <person name="Marozzi G."/>
            <person name="Antonielli L."/>
            <person name="Sanchez S."/>
            <person name="Marco P."/>
            <person name="Wang X."/>
            <person name="Falini L.B."/>
            <person name="Barry K."/>
            <person name="Haridas S."/>
            <person name="Lipzen A."/>
            <person name="Labutti K."/>
            <person name="Grigoriev I.V."/>
            <person name="Murat C."/>
            <person name="Martin F."/>
            <person name="Albertini E."/>
            <person name="Donnini D."/>
            <person name="Bonito G."/>
        </authorList>
    </citation>
    <scope>NUCLEOTIDE SEQUENCE [LARGE SCALE GENOMIC DNA]</scope>
    <source>
        <strain evidence="2 3">Sb_GMNB300</strain>
    </source>
</reference>
<evidence type="ECO:0000313" key="2">
    <source>
        <dbReference type="EMBL" id="KAA8908347.1"/>
    </source>
</evidence>
<sequence>MEPQFAGVYDPWGLQEEIRLLKVAQFEHAERLSQHSERISKLEKRHDDSRIRSLWSSASPFPAPLSTFSQQPTNTGPETLDGYDHQQNLVLSGLQLDEVDVPRRGASRANSVRFDDSATTNHWIHDSPGTSEYFQVGQRPGNSIGGYAMTERSSSHKSDNRSDGRQSLRSFGGDVFLPYEGDTAILRPQTQCSDTLDPCTHRPSMPKLGPSPAVIRCWLDVASSFEPLLYAVICTGSARSAIEMSLVIHLGLQDRITRTSEGDMLEVPVYLPDAIVQHHSRITGPSKLPRLTAEFLVLPVPQPKSRAEETIRIFIGSDVLASHMGDLLFSQSKVFLHVEDGRKVFVPFIRPDAEGSFSDIFTAHSRHFAPTPRDRGLDNGSNGGKSVDPAVATTDSRMTQLSVSSPRPIYGSHASVIRGVAAMEPEFSTKEHSHVPTATSQQSDSTYHGMGSSRPWTASADSRKPSFGGESPNDLSPRPDTSHSPFEGKTEGDAVTRGRSLTNPYEESAVVVSNSQQGMRVWDGARKTSMTYAAPLKESNAAGTVSAVGSYSRGSSRGMKVLRTSKSFSSSTEKVNNQANSSGESSTPANLARNNTSLKPAANRGHNRTMSGGGAIHPPQNPKEPLVRTKSSNVVGGATAFHWMTPKSVGDE</sequence>
<dbReference type="AlphaFoldDB" id="A0A5J5EZA4"/>
<evidence type="ECO:0000256" key="1">
    <source>
        <dbReference type="SAM" id="MobiDB-lite"/>
    </source>
</evidence>
<feature type="region of interest" description="Disordered" evidence="1">
    <location>
        <begin position="368"/>
        <end position="409"/>
    </location>
</feature>
<feature type="region of interest" description="Disordered" evidence="1">
    <location>
        <begin position="62"/>
        <end position="83"/>
    </location>
</feature>
<feature type="compositionally biased region" description="Polar residues" evidence="1">
    <location>
        <begin position="436"/>
        <end position="446"/>
    </location>
</feature>
<proteinExistence type="predicted"/>
<accession>A0A5J5EZA4</accession>
<protein>
    <recommendedName>
        <fullName evidence="4">Ubiquitin carboxyl-terminal hydrolase 19</fullName>
    </recommendedName>
</protein>
<dbReference type="OrthoDB" id="5369841at2759"/>
<feature type="region of interest" description="Disordered" evidence="1">
    <location>
        <begin position="143"/>
        <end position="168"/>
    </location>
</feature>